<proteinExistence type="predicted"/>
<sequence length="269" mass="32253">MEKLFNYNSDKQLWRILISESDKLILENRNQETKEVFFQCLDLQNGNNVFTDLQLEEKNWIGIETVYKDIIYFHRYPQRDLPGHKEIIAFDIASQKVLWHNKELTFHFAYKNLIYSFVQGFDDRFFYSLDFLTGEIQEELGSNYSFINQLKNEAELNKNWDNYIYPEIKKLGDFIYDTTISNYLIQFPIVGEIEESAYKELKFISFHTKEDDQTLTNHFAVFNISNKEIIQEEILNTKAKNFLTDSFFIYKNFLFVLKGKNEIDIYLLN</sequence>
<protein>
    <submittedName>
        <fullName evidence="1">DUF4905 domain-containing protein</fullName>
    </submittedName>
</protein>
<comment type="caution">
    <text evidence="1">The sequence shown here is derived from an EMBL/GenBank/DDBJ whole genome shotgun (WGS) entry which is preliminary data.</text>
</comment>
<evidence type="ECO:0000313" key="1">
    <source>
        <dbReference type="EMBL" id="MDF1611967.1"/>
    </source>
</evidence>
<dbReference type="AlphaFoldDB" id="A0AAE3P063"/>
<dbReference type="RefSeq" id="WP_321535735.1">
    <property type="nucleotide sequence ID" value="NZ_JARGDL010000008.1"/>
</dbReference>
<reference evidence="1" key="1">
    <citation type="submission" date="2023-03" db="EMBL/GenBank/DDBJ databases">
        <title>Stygiobacter electus gen. nov., sp. nov., facultatively anaerobic thermotolerant bacterium of the class Ignavibacteria from a well of Yessentuki mineral water deposit.</title>
        <authorList>
            <person name="Podosokorskaya O.A."/>
            <person name="Elcheninov A.G."/>
            <person name="Petrova N.F."/>
            <person name="Zavarzina D.G."/>
            <person name="Kublanov I.V."/>
            <person name="Merkel A.Y."/>
        </authorList>
    </citation>
    <scope>NUCLEOTIDE SEQUENCE</scope>
    <source>
        <strain evidence="1">09-Me</strain>
    </source>
</reference>
<evidence type="ECO:0000313" key="2">
    <source>
        <dbReference type="Proteomes" id="UP001221302"/>
    </source>
</evidence>
<name>A0AAE3P063_9BACT</name>
<dbReference type="Pfam" id="PF16248">
    <property type="entry name" value="DUF4905"/>
    <property type="match status" value="1"/>
</dbReference>
<dbReference type="Proteomes" id="UP001221302">
    <property type="component" value="Unassembled WGS sequence"/>
</dbReference>
<organism evidence="1 2">
    <name type="scientific">Stygiobacter electus</name>
    <dbReference type="NCBI Taxonomy" id="3032292"/>
    <lineage>
        <taxon>Bacteria</taxon>
        <taxon>Pseudomonadati</taxon>
        <taxon>Ignavibacteriota</taxon>
        <taxon>Ignavibacteria</taxon>
        <taxon>Ignavibacteriales</taxon>
        <taxon>Melioribacteraceae</taxon>
        <taxon>Stygiobacter</taxon>
    </lineage>
</organism>
<dbReference type="EMBL" id="JARGDL010000008">
    <property type="protein sequence ID" value="MDF1611967.1"/>
    <property type="molecule type" value="Genomic_DNA"/>
</dbReference>
<gene>
    <name evidence="1" type="ORF">P0M35_07380</name>
</gene>
<keyword evidence="2" id="KW-1185">Reference proteome</keyword>
<accession>A0AAE3P063</accession>
<dbReference type="InterPro" id="IPR032595">
    <property type="entry name" value="DUF4905"/>
</dbReference>